<keyword evidence="2" id="KW-0378">Hydrolase</keyword>
<feature type="domain" description="HD-GYP" evidence="1">
    <location>
        <begin position="47"/>
        <end position="241"/>
    </location>
</feature>
<proteinExistence type="predicted"/>
<dbReference type="PANTHER" id="PTHR45228:SF1">
    <property type="entry name" value="CYCLIC DI-GMP PHOSPHODIESTERASE TM_0186"/>
    <property type="match status" value="1"/>
</dbReference>
<dbReference type="PROSITE" id="PS51832">
    <property type="entry name" value="HD_GYP"/>
    <property type="match status" value="1"/>
</dbReference>
<dbReference type="EMBL" id="QXDL01000198">
    <property type="protein sequence ID" value="RIH81184.1"/>
    <property type="molecule type" value="Genomic_DNA"/>
</dbReference>
<accession>A0A399E8Z4</accession>
<dbReference type="EC" id="3.1.4.52" evidence="2"/>
<dbReference type="Pfam" id="PF13487">
    <property type="entry name" value="HD_5"/>
    <property type="match status" value="1"/>
</dbReference>
<dbReference type="InterPro" id="IPR037522">
    <property type="entry name" value="HD_GYP_dom"/>
</dbReference>
<sequence>MLAVYSRGPARLSAEEEEFLGALATQGAIAIDNSRLFGELERAKEELEEAYDLTLWGWAKAVELRDQETAGHTQRVTDLTLSLARTLGIPENDLVHVRRGAILHDVGKLGVPDAVLLKPGKLTEEEWAEMKKHPVLAYEWLSRIPFLQRALAIPYAHHEKWDGSGYPRGLKGPEIPLEARIFAVVDVYDALDSDRPYRKAWPRERVLEHVREQAGRHFDPEVAAAFLELLAQGSDPGTVPG</sequence>
<evidence type="ECO:0000313" key="2">
    <source>
        <dbReference type="EMBL" id="RIH81184.1"/>
    </source>
</evidence>
<dbReference type="NCBIfam" id="TIGR00277">
    <property type="entry name" value="HDIG"/>
    <property type="match status" value="1"/>
</dbReference>
<dbReference type="PANTHER" id="PTHR45228">
    <property type="entry name" value="CYCLIC DI-GMP PHOSPHODIESTERASE TM_0186-RELATED"/>
    <property type="match status" value="1"/>
</dbReference>
<dbReference type="GO" id="GO:0071111">
    <property type="term" value="F:cyclic-guanylate-specific phosphodiesterase activity"/>
    <property type="evidence" value="ECO:0007669"/>
    <property type="project" value="UniProtKB-EC"/>
</dbReference>
<dbReference type="InterPro" id="IPR029016">
    <property type="entry name" value="GAF-like_dom_sf"/>
</dbReference>
<dbReference type="Proteomes" id="UP000265715">
    <property type="component" value="Unassembled WGS sequence"/>
</dbReference>
<name>A0A399E8Z4_9DEIN</name>
<keyword evidence="3" id="KW-1185">Reference proteome</keyword>
<dbReference type="SMART" id="SM00471">
    <property type="entry name" value="HDc"/>
    <property type="match status" value="1"/>
</dbReference>
<dbReference type="AlphaFoldDB" id="A0A399E8Z4"/>
<dbReference type="Gene3D" id="1.10.3210.10">
    <property type="entry name" value="Hypothetical protein af1432"/>
    <property type="match status" value="1"/>
</dbReference>
<evidence type="ECO:0000313" key="3">
    <source>
        <dbReference type="Proteomes" id="UP000265715"/>
    </source>
</evidence>
<dbReference type="InterPro" id="IPR052020">
    <property type="entry name" value="Cyclic_di-GMP/3'3'-cGAMP_PDE"/>
</dbReference>
<dbReference type="Gene3D" id="3.30.450.40">
    <property type="match status" value="1"/>
</dbReference>
<gene>
    <name evidence="2" type="primary">rpfG_14</name>
    <name evidence="2" type="ORF">Mterra_03339</name>
</gene>
<reference evidence="2 3" key="1">
    <citation type="submission" date="2018-08" db="EMBL/GenBank/DDBJ databases">
        <title>Meiothermus terrae DSM 26712 genome sequencing project.</title>
        <authorList>
            <person name="Da Costa M.S."/>
            <person name="Albuquerque L."/>
            <person name="Raposo P."/>
            <person name="Froufe H.J.C."/>
            <person name="Barroso C.S."/>
            <person name="Egas C."/>
        </authorList>
    </citation>
    <scope>NUCLEOTIDE SEQUENCE [LARGE SCALE GENOMIC DNA]</scope>
    <source>
        <strain evidence="2 3">DSM 26712</strain>
    </source>
</reference>
<dbReference type="InterPro" id="IPR006675">
    <property type="entry name" value="HDIG_dom"/>
</dbReference>
<organism evidence="2 3">
    <name type="scientific">Calidithermus terrae</name>
    <dbReference type="NCBI Taxonomy" id="1408545"/>
    <lineage>
        <taxon>Bacteria</taxon>
        <taxon>Thermotogati</taxon>
        <taxon>Deinococcota</taxon>
        <taxon>Deinococci</taxon>
        <taxon>Thermales</taxon>
        <taxon>Thermaceae</taxon>
        <taxon>Calidithermus</taxon>
    </lineage>
</organism>
<protein>
    <submittedName>
        <fullName evidence="2">Cyclic di-GMP phosphodiesterase response regulator RpfG</fullName>
        <ecNumber evidence="2">3.1.4.52</ecNumber>
    </submittedName>
</protein>
<dbReference type="InterPro" id="IPR003607">
    <property type="entry name" value="HD/PDEase_dom"/>
</dbReference>
<comment type="caution">
    <text evidence="2">The sequence shown here is derived from an EMBL/GenBank/DDBJ whole genome shotgun (WGS) entry which is preliminary data.</text>
</comment>
<evidence type="ECO:0000259" key="1">
    <source>
        <dbReference type="PROSITE" id="PS51832"/>
    </source>
</evidence>
<dbReference type="SUPFAM" id="SSF55781">
    <property type="entry name" value="GAF domain-like"/>
    <property type="match status" value="1"/>
</dbReference>
<dbReference type="SUPFAM" id="SSF109604">
    <property type="entry name" value="HD-domain/PDEase-like"/>
    <property type="match status" value="1"/>
</dbReference>
<dbReference type="CDD" id="cd00077">
    <property type="entry name" value="HDc"/>
    <property type="match status" value="1"/>
</dbReference>